<dbReference type="InterPro" id="IPR052514">
    <property type="entry name" value="SAM-dependent_MTase"/>
</dbReference>
<dbReference type="Gene3D" id="3.40.50.150">
    <property type="entry name" value="Vaccinia Virus protein VP39"/>
    <property type="match status" value="1"/>
</dbReference>
<dbReference type="OrthoDB" id="7429061at2"/>
<dbReference type="STRING" id="874156.GCA_001021555_01435"/>
<sequence length="278" mass="29954">MRNNIGHLVASASRTAPFERGRWRLGSLAYKLVDPGAADYHQIVTTRHGFTMGLDLRQFIDRTIYCTGEWEPHETQVIQRILRPGATFADVGANIGYFTLLASHIVGPAGHVHAFEANAQTHALLSENMARNSATNVSAHLLAVSDEAGSAVIHHCEPGNAGRDMAMAAKPEDRGSTVRMERLDTVLANTSITLIKLDIEGGEAKALRGAEALLTGCSAPDLLFELTPQLLTENGDDATDLLEWLRGIGYILSEISVHGGKASADALEQSYYHASKNG</sequence>
<dbReference type="SUPFAM" id="SSF53335">
    <property type="entry name" value="S-adenosyl-L-methionine-dependent methyltransferases"/>
    <property type="match status" value="1"/>
</dbReference>
<dbReference type="InterPro" id="IPR029063">
    <property type="entry name" value="SAM-dependent_MTases_sf"/>
</dbReference>
<dbReference type="RefSeq" id="WP_047093716.1">
    <property type="nucleotide sequence ID" value="NZ_LBHU01000002.1"/>
</dbReference>
<comment type="caution">
    <text evidence="2">The sequence shown here is derived from an EMBL/GenBank/DDBJ whole genome shotgun (WGS) entry which is preliminary data.</text>
</comment>
<feature type="domain" description="Methyltransferase FkbM" evidence="1">
    <location>
        <begin position="90"/>
        <end position="251"/>
    </location>
</feature>
<proteinExistence type="predicted"/>
<dbReference type="InterPro" id="IPR006342">
    <property type="entry name" value="FkbM_mtfrase"/>
</dbReference>
<organism evidence="2 3">
    <name type="scientific">Aurantiacibacter marinus</name>
    <dbReference type="NCBI Taxonomy" id="874156"/>
    <lineage>
        <taxon>Bacteria</taxon>
        <taxon>Pseudomonadati</taxon>
        <taxon>Pseudomonadota</taxon>
        <taxon>Alphaproteobacteria</taxon>
        <taxon>Sphingomonadales</taxon>
        <taxon>Erythrobacteraceae</taxon>
        <taxon>Aurantiacibacter</taxon>
    </lineage>
</organism>
<evidence type="ECO:0000259" key="1">
    <source>
        <dbReference type="Pfam" id="PF05050"/>
    </source>
</evidence>
<evidence type="ECO:0000313" key="2">
    <source>
        <dbReference type="EMBL" id="KLI63900.1"/>
    </source>
</evidence>
<dbReference type="PANTHER" id="PTHR34203">
    <property type="entry name" value="METHYLTRANSFERASE, FKBM FAMILY PROTEIN"/>
    <property type="match status" value="1"/>
</dbReference>
<keyword evidence="3" id="KW-1185">Reference proteome</keyword>
<evidence type="ECO:0000313" key="3">
    <source>
        <dbReference type="Proteomes" id="UP000053455"/>
    </source>
</evidence>
<dbReference type="PANTHER" id="PTHR34203:SF15">
    <property type="entry name" value="SLL1173 PROTEIN"/>
    <property type="match status" value="1"/>
</dbReference>
<dbReference type="AlphaFoldDB" id="A0A0H0XUE9"/>
<accession>A0A0H0XUE9</accession>
<name>A0A0H0XUE9_9SPHN</name>
<dbReference type="EMBL" id="LBHU01000002">
    <property type="protein sequence ID" value="KLI63900.1"/>
    <property type="molecule type" value="Genomic_DNA"/>
</dbReference>
<dbReference type="Proteomes" id="UP000053455">
    <property type="component" value="Unassembled WGS sequence"/>
</dbReference>
<gene>
    <name evidence="2" type="ORF">AAV99_09405</name>
</gene>
<dbReference type="PATRIC" id="fig|874156.12.peg.1928"/>
<dbReference type="NCBIfam" id="TIGR01444">
    <property type="entry name" value="fkbM_fam"/>
    <property type="match status" value="1"/>
</dbReference>
<protein>
    <recommendedName>
        <fullName evidence="1">Methyltransferase FkbM domain-containing protein</fullName>
    </recommendedName>
</protein>
<dbReference type="Pfam" id="PF05050">
    <property type="entry name" value="Methyltransf_21"/>
    <property type="match status" value="1"/>
</dbReference>
<reference evidence="2 3" key="1">
    <citation type="submission" date="2015-04" db="EMBL/GenBank/DDBJ databases">
        <title>The draft genome sequence of Erythrobacter marinus HWDM-33.</title>
        <authorList>
            <person name="Zhuang L."/>
            <person name="Liu Y."/>
            <person name="Shao Z."/>
        </authorList>
    </citation>
    <scope>NUCLEOTIDE SEQUENCE [LARGE SCALE GENOMIC DNA]</scope>
    <source>
        <strain evidence="2 3">HWDM-33</strain>
    </source>
</reference>